<comment type="caution">
    <text evidence="16">The sequence shown here is derived from an EMBL/GenBank/DDBJ whole genome shotgun (WGS) entry which is preliminary data.</text>
</comment>
<dbReference type="InterPro" id="IPR018513">
    <property type="entry name" value="Cell_synthase_bac"/>
</dbReference>
<reference evidence="16 17" key="1">
    <citation type="submission" date="2023-08" db="EMBL/GenBank/DDBJ databases">
        <authorList>
            <person name="Roldan D.M."/>
            <person name="Menes R.J."/>
        </authorList>
    </citation>
    <scope>NUCLEOTIDE SEQUENCE [LARGE SCALE GENOMIC DNA]</scope>
    <source>
        <strain evidence="16 17">CCM 2812</strain>
    </source>
</reference>
<dbReference type="PRINTS" id="PR01440">
    <property type="entry name" value="CELLSNTHASEB"/>
</dbReference>
<evidence type="ECO:0000256" key="10">
    <source>
        <dbReference type="ARBA" id="ARBA00022692"/>
    </source>
</evidence>
<accession>A0ABT9G8P1</accession>
<evidence type="ECO:0000256" key="14">
    <source>
        <dbReference type="ARBA" id="ARBA00033444"/>
    </source>
</evidence>
<dbReference type="EMBL" id="JAUZEE010000016">
    <property type="protein sequence ID" value="MDP4302840.1"/>
    <property type="molecule type" value="Genomic_DNA"/>
</dbReference>
<evidence type="ECO:0000256" key="3">
    <source>
        <dbReference type="ARBA" id="ARBA00005186"/>
    </source>
</evidence>
<name>A0ABT9G8P1_LEPDI</name>
<comment type="function">
    <text evidence="1 15">Binds the cellulose synthase activator, bis-(3'-5') cyclic diguanylic acid (c-di-GMP).</text>
</comment>
<keyword evidence="9 15" id="KW-0973">c-di-GMP</keyword>
<keyword evidence="10 15" id="KW-0812">Transmembrane</keyword>
<evidence type="ECO:0000256" key="7">
    <source>
        <dbReference type="ARBA" id="ARBA00022475"/>
    </source>
</evidence>
<dbReference type="RefSeq" id="WP_305751379.1">
    <property type="nucleotide sequence ID" value="NZ_JAUZEE010000016.1"/>
</dbReference>
<keyword evidence="7 15" id="KW-1003">Cell membrane</keyword>
<keyword evidence="12 15" id="KW-1133">Transmembrane helix</keyword>
<gene>
    <name evidence="16" type="ORF">Q8X39_19550</name>
</gene>
<comment type="subcellular location">
    <subcellularLocation>
        <location evidence="2">Cell inner membrane</location>
        <topology evidence="2">Single-pass membrane protein</topology>
    </subcellularLocation>
</comment>
<evidence type="ECO:0000256" key="11">
    <source>
        <dbReference type="ARBA" id="ARBA00022916"/>
    </source>
</evidence>
<comment type="similarity">
    <text evidence="4 15">Belongs to the AcsB/BcsB family.</text>
</comment>
<evidence type="ECO:0000313" key="17">
    <source>
        <dbReference type="Proteomes" id="UP001235760"/>
    </source>
</evidence>
<evidence type="ECO:0000256" key="4">
    <source>
        <dbReference type="ARBA" id="ARBA00010714"/>
    </source>
</evidence>
<evidence type="ECO:0000256" key="5">
    <source>
        <dbReference type="ARBA" id="ARBA00011437"/>
    </source>
</evidence>
<evidence type="ECO:0000256" key="13">
    <source>
        <dbReference type="ARBA" id="ARBA00023136"/>
    </source>
</evidence>
<comment type="pathway">
    <text evidence="3 15">Glycan metabolism; bacterial cellulose biosynthesis.</text>
</comment>
<feature type="signal peptide" evidence="15">
    <location>
        <begin position="1"/>
        <end position="40"/>
    </location>
</feature>
<evidence type="ECO:0000256" key="12">
    <source>
        <dbReference type="ARBA" id="ARBA00022989"/>
    </source>
</evidence>
<evidence type="ECO:0000256" key="1">
    <source>
        <dbReference type="ARBA" id="ARBA00002057"/>
    </source>
</evidence>
<evidence type="ECO:0000256" key="9">
    <source>
        <dbReference type="ARBA" id="ARBA00022636"/>
    </source>
</evidence>
<dbReference type="PANTHER" id="PTHR39083">
    <property type="entry name" value="CYCLIC DI-GMP-BINDING PROTEIN"/>
    <property type="match status" value="1"/>
</dbReference>
<evidence type="ECO:0000256" key="6">
    <source>
        <dbReference type="ARBA" id="ARBA00021844"/>
    </source>
</evidence>
<protein>
    <recommendedName>
        <fullName evidence="6 15">Cyclic di-GMP-binding protein</fullName>
    </recommendedName>
    <alternativeName>
        <fullName evidence="14 15">Cellulose synthase regulatory subunit</fullName>
    </alternativeName>
</protein>
<evidence type="ECO:0000256" key="2">
    <source>
        <dbReference type="ARBA" id="ARBA00004377"/>
    </source>
</evidence>
<keyword evidence="15" id="KW-0732">Signal</keyword>
<dbReference type="InterPro" id="IPR003920">
    <property type="entry name" value="Cell_synth_B"/>
</dbReference>
<dbReference type="Pfam" id="PF03170">
    <property type="entry name" value="BcsB"/>
    <property type="match status" value="1"/>
</dbReference>
<keyword evidence="13 15" id="KW-0472">Membrane</keyword>
<sequence>MTSPHLSPSLASHRRLRHAALAIAASAALLAPPAVTPALAQPGRPVPAPLAAAPATPATAPRPVAFTLRQLGQTEPRRLLPLDGGHTVPFSVRADEVVTRLVLRLDLGLSSELALQQALLRVTVNDETVAELPVERDGNVARMSREIEIDPRLLSDHNRIGVALAMPRERLCNRVDRERLWAQVLPESLLTMTVAPLPVAADLALLPAPFFDDRDNRRLDLAMVLPEQPGARVLQAAGVLASWFGVQASYRGATFRSQLGGALPASHAVVLATPQSRVPGIVLPPIDGPTLAVAEHPGQSGAKLLLVLGRDADELKWAADALATGRLGRAGDFRGERLRVGPPQAHAPRKPYDAPRWLPTDRPVRFDEIERVSRLSGVGPHPAPLDLTLRLPPDLHFARQARVPVDLRWYHTPPPQADRSGLHLAFNGTPIRSFTLEPAGRFGLPDGIGRQHSGAGADLLEQRSSRVAVPGGLVSRLPESRFSLRFDYDAPIDDPCATVQAGGQQRTGIDGGSTIDFSGVPHFIGLPDLAAFANSAFPYSRLADLAGTAVLLPDAPEATEIDVYLDLMGHAGRSTGTAGVAVQVAFGMDTLTLQDRDLVLIGTPTRQPLLRHWADHLPMHLDARSEPPPPSLWRRLTGLLPGQDGGPLPGYRTAAGGAAMLGFESPLAGGHTVVALTGSDNAQLRTVSSLFIEPALIARTRGAATLIESDGLRSIDGGVTYHVGNVGLFDRLRYTLAQQPLTLALLSLLLAVVLALTGAAQLRRLAARRLVAADAPMPSDPPLMRPAPEPRP</sequence>
<keyword evidence="8 15" id="KW-0997">Cell inner membrane</keyword>
<keyword evidence="17" id="KW-1185">Reference proteome</keyword>
<comment type="subunit">
    <text evidence="5 15">Tightly associated with the cellulose synthase catalytic subunit.</text>
</comment>
<dbReference type="PANTHER" id="PTHR39083:SF1">
    <property type="entry name" value="CYCLIC DI-GMP-BINDING PROTEIN"/>
    <property type="match status" value="1"/>
</dbReference>
<evidence type="ECO:0000313" key="16">
    <source>
        <dbReference type="EMBL" id="MDP4302840.1"/>
    </source>
</evidence>
<keyword evidence="11 15" id="KW-0135">Cellulose biosynthesis</keyword>
<organism evidence="16 17">
    <name type="scientific">Leptothrix discophora</name>
    <dbReference type="NCBI Taxonomy" id="89"/>
    <lineage>
        <taxon>Bacteria</taxon>
        <taxon>Pseudomonadati</taxon>
        <taxon>Pseudomonadota</taxon>
        <taxon>Betaproteobacteria</taxon>
        <taxon>Burkholderiales</taxon>
        <taxon>Sphaerotilaceae</taxon>
        <taxon>Leptothrix</taxon>
    </lineage>
</organism>
<evidence type="ECO:0000256" key="8">
    <source>
        <dbReference type="ARBA" id="ARBA00022519"/>
    </source>
</evidence>
<feature type="chain" id="PRO_5045011828" description="Cyclic di-GMP-binding protein" evidence="15">
    <location>
        <begin position="41"/>
        <end position="792"/>
    </location>
</feature>
<dbReference type="Proteomes" id="UP001235760">
    <property type="component" value="Unassembled WGS sequence"/>
</dbReference>
<feature type="transmembrane region" description="Helical" evidence="15">
    <location>
        <begin position="741"/>
        <end position="760"/>
    </location>
</feature>
<dbReference type="Gene3D" id="2.60.120.260">
    <property type="entry name" value="Galactose-binding domain-like"/>
    <property type="match status" value="2"/>
</dbReference>
<proteinExistence type="inferred from homology"/>
<evidence type="ECO:0000256" key="15">
    <source>
        <dbReference type="RuleBase" id="RU365021"/>
    </source>
</evidence>